<dbReference type="AlphaFoldDB" id="A0A1K1X0Z8"/>
<evidence type="ECO:0000256" key="5">
    <source>
        <dbReference type="ARBA" id="ARBA00022500"/>
    </source>
</evidence>
<dbReference type="GO" id="GO:0005886">
    <property type="term" value="C:plasma membrane"/>
    <property type="evidence" value="ECO:0007669"/>
    <property type="project" value="UniProtKB-SubCell"/>
</dbReference>
<comment type="similarity">
    <text evidence="3 10">Belongs to the FliL family.</text>
</comment>
<organism evidence="11 12">
    <name type="scientific">Marinospirillum alkaliphilum DSM 21637</name>
    <dbReference type="NCBI Taxonomy" id="1122209"/>
    <lineage>
        <taxon>Bacteria</taxon>
        <taxon>Pseudomonadati</taxon>
        <taxon>Pseudomonadota</taxon>
        <taxon>Gammaproteobacteria</taxon>
        <taxon>Oceanospirillales</taxon>
        <taxon>Oceanospirillaceae</taxon>
        <taxon>Marinospirillum</taxon>
    </lineage>
</organism>
<evidence type="ECO:0000256" key="4">
    <source>
        <dbReference type="ARBA" id="ARBA00022475"/>
    </source>
</evidence>
<proteinExistence type="inferred from homology"/>
<dbReference type="Proteomes" id="UP000182350">
    <property type="component" value="Unassembled WGS sequence"/>
</dbReference>
<dbReference type="OrthoDB" id="5616092at2"/>
<dbReference type="GO" id="GO:0071978">
    <property type="term" value="P:bacterial-type flagellum-dependent swarming motility"/>
    <property type="evidence" value="ECO:0007669"/>
    <property type="project" value="TreeGrafter"/>
</dbReference>
<feature type="transmembrane region" description="Helical" evidence="10">
    <location>
        <begin position="12"/>
        <end position="34"/>
    </location>
</feature>
<keyword evidence="10" id="KW-0997">Cell inner membrane</keyword>
<dbReference type="InterPro" id="IPR005503">
    <property type="entry name" value="FliL"/>
</dbReference>
<evidence type="ECO:0000256" key="9">
    <source>
        <dbReference type="ARBA" id="ARBA00023136"/>
    </source>
</evidence>
<protein>
    <recommendedName>
        <fullName evidence="10">Flagellar protein FliL</fullName>
    </recommendedName>
</protein>
<evidence type="ECO:0000313" key="12">
    <source>
        <dbReference type="Proteomes" id="UP000182350"/>
    </source>
</evidence>
<keyword evidence="4" id="KW-1003">Cell membrane</keyword>
<dbReference type="PANTHER" id="PTHR35091">
    <property type="entry name" value="FLAGELLAR PROTEIN FLIL"/>
    <property type="match status" value="1"/>
</dbReference>
<keyword evidence="5 10" id="KW-0145">Chemotaxis</keyword>
<keyword evidence="12" id="KW-1185">Reference proteome</keyword>
<keyword evidence="7 10" id="KW-0283">Flagellar rotation</keyword>
<dbReference type="RefSeq" id="WP_072325886.1">
    <property type="nucleotide sequence ID" value="NZ_FPJW01000005.1"/>
</dbReference>
<dbReference type="STRING" id="1122209.SAMN02745752_01651"/>
<accession>A0A1K1X0Z8</accession>
<evidence type="ECO:0000256" key="2">
    <source>
        <dbReference type="ARBA" id="ARBA00004162"/>
    </source>
</evidence>
<evidence type="ECO:0000313" key="11">
    <source>
        <dbReference type="EMBL" id="SFX43353.1"/>
    </source>
</evidence>
<keyword evidence="8 10" id="KW-1133">Transmembrane helix</keyword>
<dbReference type="EMBL" id="FPJW01000005">
    <property type="protein sequence ID" value="SFX43353.1"/>
    <property type="molecule type" value="Genomic_DNA"/>
</dbReference>
<sequence length="166" mass="18283">MSEKTTGKSRKILFMGITALALILVVVLAIFGTLKVKDRLPGTGSDFIGAGGPLGDPRIRLNTSFYYSFEEPFVVPMGGSSRRQSFLRVSLAVKVEDQRTAQAIERHSPLIRSRINLMLREMTRAELQTPEGKQQLQVAAARVIRDVMGPDPLAIDGVLITDFVLQ</sequence>
<name>A0A1K1X0Z8_9GAMM</name>
<dbReference type="GO" id="GO:0009425">
    <property type="term" value="C:bacterial-type flagellum basal body"/>
    <property type="evidence" value="ECO:0007669"/>
    <property type="project" value="InterPro"/>
</dbReference>
<dbReference type="PANTHER" id="PTHR35091:SF2">
    <property type="entry name" value="FLAGELLAR PROTEIN FLIL"/>
    <property type="match status" value="1"/>
</dbReference>
<keyword evidence="11" id="KW-0969">Cilium</keyword>
<keyword evidence="11" id="KW-0966">Cell projection</keyword>
<dbReference type="Pfam" id="PF03748">
    <property type="entry name" value="FliL"/>
    <property type="match status" value="1"/>
</dbReference>
<evidence type="ECO:0000256" key="1">
    <source>
        <dbReference type="ARBA" id="ARBA00002254"/>
    </source>
</evidence>
<reference evidence="11 12" key="1">
    <citation type="submission" date="2016-11" db="EMBL/GenBank/DDBJ databases">
        <authorList>
            <person name="Jaros S."/>
            <person name="Januszkiewicz K."/>
            <person name="Wedrychowicz H."/>
        </authorList>
    </citation>
    <scope>NUCLEOTIDE SEQUENCE [LARGE SCALE GENOMIC DNA]</scope>
    <source>
        <strain evidence="11 12">DSM 21637</strain>
    </source>
</reference>
<keyword evidence="6 10" id="KW-0812">Transmembrane</keyword>
<keyword evidence="11" id="KW-0282">Flagellum</keyword>
<evidence type="ECO:0000256" key="10">
    <source>
        <dbReference type="RuleBase" id="RU364125"/>
    </source>
</evidence>
<dbReference type="GO" id="GO:0006935">
    <property type="term" value="P:chemotaxis"/>
    <property type="evidence" value="ECO:0007669"/>
    <property type="project" value="UniProtKB-KW"/>
</dbReference>
<comment type="subcellular location">
    <subcellularLocation>
        <location evidence="10">Cell inner membrane</location>
    </subcellularLocation>
    <subcellularLocation>
        <location evidence="2">Cell membrane</location>
        <topology evidence="2">Single-pass membrane protein</topology>
    </subcellularLocation>
</comment>
<gene>
    <name evidence="11" type="ORF">SAMN02745752_01651</name>
</gene>
<evidence type="ECO:0000256" key="3">
    <source>
        <dbReference type="ARBA" id="ARBA00008281"/>
    </source>
</evidence>
<keyword evidence="9 10" id="KW-0472">Membrane</keyword>
<evidence type="ECO:0000256" key="6">
    <source>
        <dbReference type="ARBA" id="ARBA00022692"/>
    </source>
</evidence>
<evidence type="ECO:0000256" key="7">
    <source>
        <dbReference type="ARBA" id="ARBA00022779"/>
    </source>
</evidence>
<evidence type="ECO:0000256" key="8">
    <source>
        <dbReference type="ARBA" id="ARBA00022989"/>
    </source>
</evidence>
<comment type="function">
    <text evidence="1 10">Controls the rotational direction of flagella during chemotaxis.</text>
</comment>